<feature type="transmembrane region" description="Helical" evidence="2">
    <location>
        <begin position="186"/>
        <end position="203"/>
    </location>
</feature>
<dbReference type="EMBL" id="CP073249">
    <property type="protein sequence ID" value="QUF03498.1"/>
    <property type="molecule type" value="Genomic_DNA"/>
</dbReference>
<feature type="transmembrane region" description="Helical" evidence="2">
    <location>
        <begin position="215"/>
        <end position="235"/>
    </location>
</feature>
<name>A0AA45R3E5_9PSEU</name>
<feature type="compositionally biased region" description="Gly residues" evidence="1">
    <location>
        <begin position="321"/>
        <end position="337"/>
    </location>
</feature>
<organism evidence="4 5">
    <name type="scientific">Actinosynnema pretiosum subsp. pretiosum</name>
    <dbReference type="NCBI Taxonomy" id="103721"/>
    <lineage>
        <taxon>Bacteria</taxon>
        <taxon>Bacillati</taxon>
        <taxon>Actinomycetota</taxon>
        <taxon>Actinomycetes</taxon>
        <taxon>Pseudonocardiales</taxon>
        <taxon>Pseudonocardiaceae</taxon>
        <taxon>Actinosynnema</taxon>
    </lineage>
</organism>
<proteinExistence type="predicted"/>
<feature type="compositionally biased region" description="Gly residues" evidence="1">
    <location>
        <begin position="288"/>
        <end position="312"/>
    </location>
</feature>
<feature type="compositionally biased region" description="Gly residues" evidence="1">
    <location>
        <begin position="267"/>
        <end position="280"/>
    </location>
</feature>
<dbReference type="Proteomes" id="UP000677152">
    <property type="component" value="Chromosome"/>
</dbReference>
<dbReference type="AlphaFoldDB" id="A0AA45R3E5"/>
<feature type="signal peptide" evidence="3">
    <location>
        <begin position="1"/>
        <end position="25"/>
    </location>
</feature>
<feature type="compositionally biased region" description="Low complexity" evidence="1">
    <location>
        <begin position="338"/>
        <end position="370"/>
    </location>
</feature>
<feature type="transmembrane region" description="Helical" evidence="2">
    <location>
        <begin position="150"/>
        <end position="174"/>
    </location>
</feature>
<evidence type="ECO:0000313" key="5">
    <source>
        <dbReference type="Proteomes" id="UP000677152"/>
    </source>
</evidence>
<keyword evidence="2" id="KW-0812">Transmembrane</keyword>
<evidence type="ECO:0000256" key="1">
    <source>
        <dbReference type="SAM" id="MobiDB-lite"/>
    </source>
</evidence>
<feature type="chain" id="PRO_5041330309" evidence="3">
    <location>
        <begin position="26"/>
        <end position="445"/>
    </location>
</feature>
<evidence type="ECO:0000313" key="4">
    <source>
        <dbReference type="EMBL" id="QUF03498.1"/>
    </source>
</evidence>
<keyword evidence="3" id="KW-0732">Signal</keyword>
<protein>
    <submittedName>
        <fullName evidence="4">Uncharacterized protein</fullName>
    </submittedName>
</protein>
<evidence type="ECO:0000256" key="3">
    <source>
        <dbReference type="SAM" id="SignalP"/>
    </source>
</evidence>
<accession>A0AA45R3E5</accession>
<feature type="region of interest" description="Disordered" evidence="1">
    <location>
        <begin position="245"/>
        <end position="445"/>
    </location>
</feature>
<evidence type="ECO:0000256" key="2">
    <source>
        <dbReference type="SAM" id="Phobius"/>
    </source>
</evidence>
<keyword evidence="2" id="KW-1133">Transmembrane helix</keyword>
<keyword evidence="2" id="KW-0472">Membrane</keyword>
<reference evidence="4" key="1">
    <citation type="submission" date="2021-04" db="EMBL/GenBank/DDBJ databases">
        <title>Genomic sequence of Actinosynnema pretiosum subsp. pretiosum ATCC 31280 (C-14919).</title>
        <authorList>
            <person name="Bai L."/>
            <person name="Wang X."/>
            <person name="Xiao Y."/>
        </authorList>
    </citation>
    <scope>NUCLEOTIDE SEQUENCE</scope>
    <source>
        <strain evidence="4">ATCC 31280</strain>
    </source>
</reference>
<sequence length="445" mass="44122">MRRIMGRVVPLLLCGMFLAGAPALAQGDSATMTASVDGQQFGDNRVVLDPSGSRKVAVTVHNGSAETRQARVIRLSGGAFGLEFFSYETTVPFEVPGRTSVTRAFVLDMAGLEGKATGLVPVRLELLDDRREVIASRGSTADVRGSVLSVYGVAGLVLLVLAVAAWSAALWAAVKGVLPPRRSRRALQFVPAGVATGLAAVVWSSVLRVLTPQPAVAAVVVVVLVVAAMVVGYLAPSQQAVARAEEDGAGSSGPVPAVVRGAEDDGAQGGAQGVRRGGAGETATIAPVGGGGEESAGAQADGGRGASGGAAGQPGHAGQQGHAGGGPAAGAQPGGGQAAPARPGAPVVPAQGGPGGAAAQSGPQPGAGRQVPAQGGDQATTKFQAVQVAPTKPVVQTAPAEITSPADSEATQRIRPVGTPMQAPTPGSAEATQRIRPVGDQGKRR</sequence>
<gene>
    <name evidence="4" type="ORF">KCV87_29490</name>
</gene>